<dbReference type="Proteomes" id="UP000237105">
    <property type="component" value="Unassembled WGS sequence"/>
</dbReference>
<sequence length="42" mass="4807">MWRVIDVANDLSYPIGSYRVNLICRCMMLSSQVPTARVMRGC</sequence>
<proteinExistence type="predicted"/>
<comment type="caution">
    <text evidence="1">The sequence shown here is derived from an EMBL/GenBank/DDBJ whole genome shotgun (WGS) entry which is preliminary data.</text>
</comment>
<gene>
    <name evidence="1" type="ORF">PanWU01x14_308070</name>
</gene>
<evidence type="ECO:0000313" key="1">
    <source>
        <dbReference type="EMBL" id="PON38991.1"/>
    </source>
</evidence>
<accession>A0A2P5AR91</accession>
<name>A0A2P5AR91_PARAD</name>
<dbReference type="EMBL" id="JXTB01000478">
    <property type="protein sequence ID" value="PON38991.1"/>
    <property type="molecule type" value="Genomic_DNA"/>
</dbReference>
<evidence type="ECO:0000313" key="2">
    <source>
        <dbReference type="Proteomes" id="UP000237105"/>
    </source>
</evidence>
<keyword evidence="2" id="KW-1185">Reference proteome</keyword>
<protein>
    <submittedName>
        <fullName evidence="1">Uncharacterized protein</fullName>
    </submittedName>
</protein>
<dbReference type="AlphaFoldDB" id="A0A2P5AR91"/>
<reference evidence="2" key="1">
    <citation type="submission" date="2016-06" db="EMBL/GenBank/DDBJ databases">
        <title>Parallel loss of symbiosis genes in relatives of nitrogen-fixing non-legume Parasponia.</title>
        <authorList>
            <person name="Van Velzen R."/>
            <person name="Holmer R."/>
            <person name="Bu F."/>
            <person name="Rutten L."/>
            <person name="Van Zeijl A."/>
            <person name="Liu W."/>
            <person name="Santuari L."/>
            <person name="Cao Q."/>
            <person name="Sharma T."/>
            <person name="Shen D."/>
            <person name="Roswanjaya Y."/>
            <person name="Wardhani T."/>
            <person name="Kalhor M.S."/>
            <person name="Jansen J."/>
            <person name="Van den Hoogen J."/>
            <person name="Gungor B."/>
            <person name="Hartog M."/>
            <person name="Hontelez J."/>
            <person name="Verver J."/>
            <person name="Yang W.-C."/>
            <person name="Schijlen E."/>
            <person name="Repin R."/>
            <person name="Schilthuizen M."/>
            <person name="Schranz E."/>
            <person name="Heidstra R."/>
            <person name="Miyata K."/>
            <person name="Fedorova E."/>
            <person name="Kohlen W."/>
            <person name="Bisseling T."/>
            <person name="Smit S."/>
            <person name="Geurts R."/>
        </authorList>
    </citation>
    <scope>NUCLEOTIDE SEQUENCE [LARGE SCALE GENOMIC DNA]</scope>
    <source>
        <strain evidence="2">cv. WU1-14</strain>
    </source>
</reference>
<organism evidence="1 2">
    <name type="scientific">Parasponia andersonii</name>
    <name type="common">Sponia andersonii</name>
    <dbReference type="NCBI Taxonomy" id="3476"/>
    <lineage>
        <taxon>Eukaryota</taxon>
        <taxon>Viridiplantae</taxon>
        <taxon>Streptophyta</taxon>
        <taxon>Embryophyta</taxon>
        <taxon>Tracheophyta</taxon>
        <taxon>Spermatophyta</taxon>
        <taxon>Magnoliopsida</taxon>
        <taxon>eudicotyledons</taxon>
        <taxon>Gunneridae</taxon>
        <taxon>Pentapetalae</taxon>
        <taxon>rosids</taxon>
        <taxon>fabids</taxon>
        <taxon>Rosales</taxon>
        <taxon>Cannabaceae</taxon>
        <taxon>Parasponia</taxon>
    </lineage>
</organism>